<dbReference type="Pfam" id="PF13419">
    <property type="entry name" value="HAD_2"/>
    <property type="match status" value="1"/>
</dbReference>
<sequence>MYCFDFDGVIADSRAVCLAACEHACQVRGGALGDADPFATLDPLTFEAIATQRGLDPAVFARDVSDYVASQPQVSTLIPGMGDALHALAETAPLAIISATHGKVLRRFLDAHDLAACFDHVIGGDAGLSKAEVLKRLADHAETRPTVMVGDAISDIRAAHAADLPCIAVTWGWQPRHMLTGADRIVSAPADLLSTISELGAA</sequence>
<dbReference type="SFLD" id="SFLDG01129">
    <property type="entry name" value="C1.5:_HAD__Beta-PGM__Phosphata"/>
    <property type="match status" value="1"/>
</dbReference>
<organism evidence="5 6">
    <name type="scientific">Lutimaribacter marinistellae</name>
    <dbReference type="NCBI Taxonomy" id="1820329"/>
    <lineage>
        <taxon>Bacteria</taxon>
        <taxon>Pseudomonadati</taxon>
        <taxon>Pseudomonadota</taxon>
        <taxon>Alphaproteobacteria</taxon>
        <taxon>Rhodobacterales</taxon>
        <taxon>Roseobacteraceae</taxon>
        <taxon>Lutimaribacter</taxon>
    </lineage>
</organism>
<reference evidence="6" key="1">
    <citation type="journal article" date="2019" name="Int. J. Syst. Evol. Microbiol.">
        <title>The Global Catalogue of Microorganisms (GCM) 10K type strain sequencing project: providing services to taxonomists for standard genome sequencing and annotation.</title>
        <authorList>
            <consortium name="The Broad Institute Genomics Platform"/>
            <consortium name="The Broad Institute Genome Sequencing Center for Infectious Disease"/>
            <person name="Wu L."/>
            <person name="Ma J."/>
        </authorList>
    </citation>
    <scope>NUCLEOTIDE SEQUENCE [LARGE SCALE GENOMIC DNA]</scope>
    <source>
        <strain evidence="6">KCTC 42911</strain>
    </source>
</reference>
<keyword evidence="6" id="KW-1185">Reference proteome</keyword>
<dbReference type="EC" id="3.1.3.18" evidence="4"/>
<gene>
    <name evidence="5" type="ORF">ACFORG_07640</name>
</gene>
<dbReference type="InterPro" id="IPR023198">
    <property type="entry name" value="PGP-like_dom2"/>
</dbReference>
<keyword evidence="5" id="KW-0378">Hydrolase</keyword>
<evidence type="ECO:0000256" key="4">
    <source>
        <dbReference type="ARBA" id="ARBA00013078"/>
    </source>
</evidence>
<dbReference type="PANTHER" id="PTHR43434">
    <property type="entry name" value="PHOSPHOGLYCOLATE PHOSPHATASE"/>
    <property type="match status" value="1"/>
</dbReference>
<dbReference type="Proteomes" id="UP001595629">
    <property type="component" value="Unassembled WGS sequence"/>
</dbReference>
<protein>
    <recommendedName>
        <fullName evidence="4">phosphoglycolate phosphatase</fullName>
        <ecNumber evidence="4">3.1.3.18</ecNumber>
    </recommendedName>
</protein>
<dbReference type="GO" id="GO:0016787">
    <property type="term" value="F:hydrolase activity"/>
    <property type="evidence" value="ECO:0007669"/>
    <property type="project" value="UniProtKB-KW"/>
</dbReference>
<name>A0ABV7TIK0_9RHOB</name>
<dbReference type="InterPro" id="IPR050155">
    <property type="entry name" value="HAD-like_hydrolase_sf"/>
</dbReference>
<proteinExistence type="inferred from homology"/>
<dbReference type="SUPFAM" id="SSF56784">
    <property type="entry name" value="HAD-like"/>
    <property type="match status" value="1"/>
</dbReference>
<comment type="pathway">
    <text evidence="2">Organic acid metabolism; glycolate biosynthesis; glycolate from 2-phosphoglycolate: step 1/1.</text>
</comment>
<evidence type="ECO:0000313" key="5">
    <source>
        <dbReference type="EMBL" id="MFC3613630.1"/>
    </source>
</evidence>
<dbReference type="EMBL" id="JBHRXI010000006">
    <property type="protein sequence ID" value="MFC3613630.1"/>
    <property type="molecule type" value="Genomic_DNA"/>
</dbReference>
<accession>A0ABV7TIK0</accession>
<comment type="similarity">
    <text evidence="3">Belongs to the HAD-like hydrolase superfamily. CbbY/CbbZ/Gph/YieH family.</text>
</comment>
<comment type="caution">
    <text evidence="5">The sequence shown here is derived from an EMBL/GenBank/DDBJ whole genome shotgun (WGS) entry which is preliminary data.</text>
</comment>
<evidence type="ECO:0000256" key="2">
    <source>
        <dbReference type="ARBA" id="ARBA00004818"/>
    </source>
</evidence>
<dbReference type="Gene3D" id="3.40.50.1000">
    <property type="entry name" value="HAD superfamily/HAD-like"/>
    <property type="match status" value="1"/>
</dbReference>
<dbReference type="InterPro" id="IPR036412">
    <property type="entry name" value="HAD-like_sf"/>
</dbReference>
<dbReference type="RefSeq" id="WP_386734816.1">
    <property type="nucleotide sequence ID" value="NZ_JBHRXI010000006.1"/>
</dbReference>
<comment type="catalytic activity">
    <reaction evidence="1">
        <text>2-phosphoglycolate + H2O = glycolate + phosphate</text>
        <dbReference type="Rhea" id="RHEA:14369"/>
        <dbReference type="ChEBI" id="CHEBI:15377"/>
        <dbReference type="ChEBI" id="CHEBI:29805"/>
        <dbReference type="ChEBI" id="CHEBI:43474"/>
        <dbReference type="ChEBI" id="CHEBI:58033"/>
        <dbReference type="EC" id="3.1.3.18"/>
    </reaction>
</comment>
<evidence type="ECO:0000256" key="3">
    <source>
        <dbReference type="ARBA" id="ARBA00006171"/>
    </source>
</evidence>
<dbReference type="Gene3D" id="1.10.150.240">
    <property type="entry name" value="Putative phosphatase, domain 2"/>
    <property type="match status" value="1"/>
</dbReference>
<dbReference type="PANTHER" id="PTHR43434:SF1">
    <property type="entry name" value="PHOSPHOGLYCOLATE PHOSPHATASE"/>
    <property type="match status" value="1"/>
</dbReference>
<dbReference type="InterPro" id="IPR041492">
    <property type="entry name" value="HAD_2"/>
</dbReference>
<evidence type="ECO:0000256" key="1">
    <source>
        <dbReference type="ARBA" id="ARBA00000830"/>
    </source>
</evidence>
<dbReference type="InterPro" id="IPR023214">
    <property type="entry name" value="HAD_sf"/>
</dbReference>
<evidence type="ECO:0000313" key="6">
    <source>
        <dbReference type="Proteomes" id="UP001595629"/>
    </source>
</evidence>
<dbReference type="SFLD" id="SFLDS00003">
    <property type="entry name" value="Haloacid_Dehalogenase"/>
    <property type="match status" value="1"/>
</dbReference>